<dbReference type="Proteomes" id="UP000317909">
    <property type="component" value="Chromosome"/>
</dbReference>
<dbReference type="RefSeq" id="WP_168207058.1">
    <property type="nucleotide sequence ID" value="NZ_CP036339.1"/>
</dbReference>
<sequence>MIHLPIVASLWRDLVPWIPVLVIIIVLRWVGIGVGPGRRGRDKIDD</sequence>
<feature type="transmembrane region" description="Helical" evidence="1">
    <location>
        <begin position="14"/>
        <end position="34"/>
    </location>
</feature>
<evidence type="ECO:0000313" key="2">
    <source>
        <dbReference type="EMBL" id="QDT75120.1"/>
    </source>
</evidence>
<name>A0A517U3C5_9BACT</name>
<keyword evidence="1" id="KW-1133">Transmembrane helix</keyword>
<keyword evidence="3" id="KW-1185">Reference proteome</keyword>
<gene>
    <name evidence="2" type="ORF">I41_43290</name>
</gene>
<protein>
    <submittedName>
        <fullName evidence="2">Uncharacterized protein</fullName>
    </submittedName>
</protein>
<proteinExistence type="predicted"/>
<dbReference type="EMBL" id="CP036339">
    <property type="protein sequence ID" value="QDT75120.1"/>
    <property type="molecule type" value="Genomic_DNA"/>
</dbReference>
<keyword evidence="1" id="KW-0812">Transmembrane</keyword>
<keyword evidence="1" id="KW-0472">Membrane</keyword>
<organism evidence="2 3">
    <name type="scientific">Lacipirellula limnantheis</name>
    <dbReference type="NCBI Taxonomy" id="2528024"/>
    <lineage>
        <taxon>Bacteria</taxon>
        <taxon>Pseudomonadati</taxon>
        <taxon>Planctomycetota</taxon>
        <taxon>Planctomycetia</taxon>
        <taxon>Pirellulales</taxon>
        <taxon>Lacipirellulaceae</taxon>
        <taxon>Lacipirellula</taxon>
    </lineage>
</organism>
<accession>A0A517U3C5</accession>
<reference evidence="2 3" key="1">
    <citation type="submission" date="2019-02" db="EMBL/GenBank/DDBJ databases">
        <title>Deep-cultivation of Planctomycetes and their phenomic and genomic characterization uncovers novel biology.</title>
        <authorList>
            <person name="Wiegand S."/>
            <person name="Jogler M."/>
            <person name="Boedeker C."/>
            <person name="Pinto D."/>
            <person name="Vollmers J."/>
            <person name="Rivas-Marin E."/>
            <person name="Kohn T."/>
            <person name="Peeters S.H."/>
            <person name="Heuer A."/>
            <person name="Rast P."/>
            <person name="Oberbeckmann S."/>
            <person name="Bunk B."/>
            <person name="Jeske O."/>
            <person name="Meyerdierks A."/>
            <person name="Storesund J.E."/>
            <person name="Kallscheuer N."/>
            <person name="Luecker S."/>
            <person name="Lage O.M."/>
            <person name="Pohl T."/>
            <person name="Merkel B.J."/>
            <person name="Hornburger P."/>
            <person name="Mueller R.-W."/>
            <person name="Bruemmer F."/>
            <person name="Labrenz M."/>
            <person name="Spormann A.M."/>
            <person name="Op den Camp H."/>
            <person name="Overmann J."/>
            <person name="Amann R."/>
            <person name="Jetten M.S.M."/>
            <person name="Mascher T."/>
            <person name="Medema M.H."/>
            <person name="Devos D.P."/>
            <person name="Kaster A.-K."/>
            <person name="Ovreas L."/>
            <person name="Rohde M."/>
            <person name="Galperin M.Y."/>
            <person name="Jogler C."/>
        </authorList>
    </citation>
    <scope>NUCLEOTIDE SEQUENCE [LARGE SCALE GENOMIC DNA]</scope>
    <source>
        <strain evidence="2 3">I41</strain>
    </source>
</reference>
<dbReference type="AlphaFoldDB" id="A0A517U3C5"/>
<evidence type="ECO:0000313" key="3">
    <source>
        <dbReference type="Proteomes" id="UP000317909"/>
    </source>
</evidence>
<dbReference type="KEGG" id="llh:I41_43290"/>
<evidence type="ECO:0000256" key="1">
    <source>
        <dbReference type="SAM" id="Phobius"/>
    </source>
</evidence>